<gene>
    <name evidence="4" type="primary">LOC117649616</name>
</gene>
<feature type="compositionally biased region" description="Polar residues" evidence="1">
    <location>
        <begin position="66"/>
        <end position="76"/>
    </location>
</feature>
<dbReference type="GeneID" id="117649616"/>
<keyword evidence="2" id="KW-0812">Transmembrane</keyword>
<proteinExistence type="predicted"/>
<evidence type="ECO:0000256" key="1">
    <source>
        <dbReference type="SAM" id="MobiDB-lite"/>
    </source>
</evidence>
<dbReference type="OrthoDB" id="6628918at2759"/>
<sequence>MIGAMPAVAVRHERQKQQKRDKWSSSLALQTPLTISGLTMIGAMPAVAVRHERRKQDRRKKRPSQLGISSPPTDSVDNVGLGLGLGSPEPLQSPPHRQYGRQEYYICGKVSVLHVVVVSLLLGAILVIVGLVQLTPNADASQHRYLLLGGGGALLIIGILLAVLRCCVLPWRERRLPTASTASGATSAASGAQASGAGSDAGASSSAPAREGHRSRTNSTTTNGQVARRASSAFGVCTPTGAQRRRSLMDMERGIPQAVPQAAPQAVAAAAAPPRDVEAAEDTDDTRAEIQNHLNEMSAAAPAELAATFPVSMTATTATLALLMRGLPKFILFCCGLRQSVSLNSPICKSLRPKILHGSHHARSMSCFKFKLDGNFF</sequence>
<protein>
    <submittedName>
        <fullName evidence="4">Uncharacterized protein LOC117649616</fullName>
    </submittedName>
</protein>
<evidence type="ECO:0000313" key="3">
    <source>
        <dbReference type="Proteomes" id="UP000515158"/>
    </source>
</evidence>
<feature type="transmembrane region" description="Helical" evidence="2">
    <location>
        <begin position="27"/>
        <end position="49"/>
    </location>
</feature>
<keyword evidence="3" id="KW-1185">Reference proteome</keyword>
<reference evidence="4" key="1">
    <citation type="submission" date="2025-08" db="UniProtKB">
        <authorList>
            <consortium name="RefSeq"/>
        </authorList>
    </citation>
    <scope>IDENTIFICATION</scope>
    <source>
        <tissue evidence="4">Total insect</tissue>
    </source>
</reference>
<feature type="compositionally biased region" description="Basic and acidic residues" evidence="1">
    <location>
        <begin position="10"/>
        <end position="23"/>
    </location>
</feature>
<dbReference type="AlphaFoldDB" id="A0A6P8ZTK4"/>
<dbReference type="Proteomes" id="UP000515158">
    <property type="component" value="Unplaced"/>
</dbReference>
<feature type="region of interest" description="Disordered" evidence="1">
    <location>
        <begin position="1"/>
        <end position="25"/>
    </location>
</feature>
<keyword evidence="2" id="KW-0472">Membrane</keyword>
<name>A0A6P8ZTK4_THRPL</name>
<dbReference type="InParanoid" id="A0A6P8ZTK4"/>
<dbReference type="KEGG" id="tpal:117649616"/>
<dbReference type="RefSeq" id="XP_034248405.1">
    <property type="nucleotide sequence ID" value="XM_034392514.1"/>
</dbReference>
<feature type="region of interest" description="Disordered" evidence="1">
    <location>
        <begin position="49"/>
        <end position="79"/>
    </location>
</feature>
<evidence type="ECO:0000256" key="2">
    <source>
        <dbReference type="SAM" id="Phobius"/>
    </source>
</evidence>
<feature type="transmembrane region" description="Helical" evidence="2">
    <location>
        <begin position="145"/>
        <end position="168"/>
    </location>
</feature>
<accession>A0A6P8ZTK4</accession>
<feature type="compositionally biased region" description="Basic residues" evidence="1">
    <location>
        <begin position="51"/>
        <end position="63"/>
    </location>
</feature>
<feature type="region of interest" description="Disordered" evidence="1">
    <location>
        <begin position="179"/>
        <end position="230"/>
    </location>
</feature>
<evidence type="ECO:0000313" key="4">
    <source>
        <dbReference type="RefSeq" id="XP_034248405.1"/>
    </source>
</evidence>
<feature type="compositionally biased region" description="Low complexity" evidence="1">
    <location>
        <begin position="179"/>
        <end position="209"/>
    </location>
</feature>
<feature type="transmembrane region" description="Helical" evidence="2">
    <location>
        <begin position="111"/>
        <end position="133"/>
    </location>
</feature>
<organism evidence="4">
    <name type="scientific">Thrips palmi</name>
    <name type="common">Melon thrips</name>
    <dbReference type="NCBI Taxonomy" id="161013"/>
    <lineage>
        <taxon>Eukaryota</taxon>
        <taxon>Metazoa</taxon>
        <taxon>Ecdysozoa</taxon>
        <taxon>Arthropoda</taxon>
        <taxon>Hexapoda</taxon>
        <taxon>Insecta</taxon>
        <taxon>Pterygota</taxon>
        <taxon>Neoptera</taxon>
        <taxon>Paraneoptera</taxon>
        <taxon>Thysanoptera</taxon>
        <taxon>Terebrantia</taxon>
        <taxon>Thripoidea</taxon>
        <taxon>Thripidae</taxon>
        <taxon>Thrips</taxon>
    </lineage>
</organism>
<keyword evidence="2" id="KW-1133">Transmembrane helix</keyword>